<dbReference type="AlphaFoldDB" id="A0A0D2XSX2"/>
<organism evidence="1 2">
    <name type="scientific">Fusarium oxysporum (strain Fo5176)</name>
    <name type="common">Fusarium vascular wilt</name>
    <dbReference type="NCBI Taxonomy" id="660025"/>
    <lineage>
        <taxon>Eukaryota</taxon>
        <taxon>Fungi</taxon>
        <taxon>Dikarya</taxon>
        <taxon>Ascomycota</taxon>
        <taxon>Pezizomycotina</taxon>
        <taxon>Sordariomycetes</taxon>
        <taxon>Hypocreomycetidae</taxon>
        <taxon>Hypocreales</taxon>
        <taxon>Nectriaceae</taxon>
        <taxon>Fusarium</taxon>
        <taxon>Fusarium oxysporum species complex</taxon>
    </lineage>
</organism>
<evidence type="ECO:0000313" key="1">
    <source>
        <dbReference type="EnsemblFungi" id="FOXG_07074P0"/>
    </source>
</evidence>
<name>A0A0D2XSX2_FUSOF</name>
<reference evidence="2" key="1">
    <citation type="journal article" date="2012" name="Mol. Plant Microbe Interact.">
        <title>A highly conserved effector in Fusarium oxysporum is required for full virulence on Arabidopsis.</title>
        <authorList>
            <person name="Thatcher L.F."/>
            <person name="Gardiner D.M."/>
            <person name="Kazan K."/>
            <person name="Manners J."/>
        </authorList>
    </citation>
    <scope>NUCLEOTIDE SEQUENCE [LARGE SCALE GENOMIC DNA]</scope>
    <source>
        <strain evidence="2">Fo5176</strain>
    </source>
</reference>
<sequence>MVLGAITSGNWYSRVNGEAAFNANYCWLWRIVVQAETLELLKLTRPQCDNSISFKSAVVYMVGTGLRRRNAAHFAFSVYRPKWKCAAFPEGKFGIFKKESYTFVEIFVYTCIFRIRGNFAVVVPVVVPVLATGSVLFAVQPVTNVIVSSQLELTDQV</sequence>
<dbReference type="EnsemblFungi" id="FOXG_07074T0">
    <property type="protein sequence ID" value="FOXG_07074P0"/>
    <property type="gene ID" value="FOXG_07074"/>
</dbReference>
<dbReference type="Proteomes" id="UP000002489">
    <property type="component" value="Unassembled WGS sequence"/>
</dbReference>
<evidence type="ECO:0000313" key="2">
    <source>
        <dbReference type="Proteomes" id="UP000002489"/>
    </source>
</evidence>
<reference evidence="1" key="2">
    <citation type="submission" date="2025-08" db="UniProtKB">
        <authorList>
            <consortium name="EnsemblFungi"/>
        </authorList>
    </citation>
    <scope>IDENTIFICATION</scope>
    <source>
        <strain evidence="1">4287 / CBS 123668 / FGSC 9935 / NRRL 34936</strain>
    </source>
</reference>
<protein>
    <submittedName>
        <fullName evidence="1">Uncharacterized protein</fullName>
    </submittedName>
</protein>
<proteinExistence type="predicted"/>
<accession>A0A0D2XSX2</accession>